<evidence type="ECO:0000259" key="1">
    <source>
        <dbReference type="Pfam" id="PF17919"/>
    </source>
</evidence>
<organism evidence="2 3">
    <name type="scientific">Tanacetum coccineum</name>
    <dbReference type="NCBI Taxonomy" id="301880"/>
    <lineage>
        <taxon>Eukaryota</taxon>
        <taxon>Viridiplantae</taxon>
        <taxon>Streptophyta</taxon>
        <taxon>Embryophyta</taxon>
        <taxon>Tracheophyta</taxon>
        <taxon>Spermatophyta</taxon>
        <taxon>Magnoliopsida</taxon>
        <taxon>eudicotyledons</taxon>
        <taxon>Gunneridae</taxon>
        <taxon>Pentapetalae</taxon>
        <taxon>asterids</taxon>
        <taxon>campanulids</taxon>
        <taxon>Asterales</taxon>
        <taxon>Asteraceae</taxon>
        <taxon>Asteroideae</taxon>
        <taxon>Anthemideae</taxon>
        <taxon>Anthemidinae</taxon>
        <taxon>Tanacetum</taxon>
    </lineage>
</organism>
<keyword evidence="3" id="KW-1185">Reference proteome</keyword>
<dbReference type="InterPro" id="IPR043502">
    <property type="entry name" value="DNA/RNA_pol_sf"/>
</dbReference>
<reference evidence="2" key="1">
    <citation type="journal article" date="2022" name="Int. J. Mol. Sci.">
        <title>Draft Genome of Tanacetum Coccineum: Genomic Comparison of Closely Related Tanacetum-Family Plants.</title>
        <authorList>
            <person name="Yamashiro T."/>
            <person name="Shiraishi A."/>
            <person name="Nakayama K."/>
            <person name="Satake H."/>
        </authorList>
    </citation>
    <scope>NUCLEOTIDE SEQUENCE</scope>
</reference>
<reference evidence="2" key="2">
    <citation type="submission" date="2022-01" db="EMBL/GenBank/DDBJ databases">
        <authorList>
            <person name="Yamashiro T."/>
            <person name="Shiraishi A."/>
            <person name="Satake H."/>
            <person name="Nakayama K."/>
        </authorList>
    </citation>
    <scope>NUCLEOTIDE SEQUENCE</scope>
</reference>
<protein>
    <submittedName>
        <fullName evidence="2">Reverse transcriptase domain-containing protein</fullName>
    </submittedName>
</protein>
<dbReference type="PANTHER" id="PTHR35046:SF18">
    <property type="entry name" value="RNA-DIRECTED DNA POLYMERASE"/>
    <property type="match status" value="1"/>
</dbReference>
<comment type="caution">
    <text evidence="2">The sequence shown here is derived from an EMBL/GenBank/DDBJ whole genome shotgun (WGS) entry which is preliminary data.</text>
</comment>
<dbReference type="Pfam" id="PF17919">
    <property type="entry name" value="RT_RNaseH_2"/>
    <property type="match status" value="1"/>
</dbReference>
<dbReference type="Proteomes" id="UP001151760">
    <property type="component" value="Unassembled WGS sequence"/>
</dbReference>
<dbReference type="GO" id="GO:0003964">
    <property type="term" value="F:RNA-directed DNA polymerase activity"/>
    <property type="evidence" value="ECO:0007669"/>
    <property type="project" value="UniProtKB-KW"/>
</dbReference>
<evidence type="ECO:0000313" key="3">
    <source>
        <dbReference type="Proteomes" id="UP001151760"/>
    </source>
</evidence>
<name>A0ABQ5DLH3_9ASTR</name>
<dbReference type="EMBL" id="BQNB010015413">
    <property type="protein sequence ID" value="GJT39758.1"/>
    <property type="molecule type" value="Genomic_DNA"/>
</dbReference>
<evidence type="ECO:0000313" key="2">
    <source>
        <dbReference type="EMBL" id="GJT39758.1"/>
    </source>
</evidence>
<feature type="domain" description="Reverse transcriptase/retrotransposon-derived protein RNase H-like" evidence="1">
    <location>
        <begin position="60"/>
        <end position="146"/>
    </location>
</feature>
<dbReference type="PANTHER" id="PTHR35046">
    <property type="entry name" value="ZINC KNUCKLE (CCHC-TYPE) FAMILY PROTEIN"/>
    <property type="match status" value="1"/>
</dbReference>
<keyword evidence="2" id="KW-0548">Nucleotidyltransferase</keyword>
<keyword evidence="2" id="KW-0808">Transferase</keyword>
<dbReference type="Gene3D" id="3.10.10.10">
    <property type="entry name" value="HIV Type 1 Reverse Transcriptase, subunit A, domain 1"/>
    <property type="match status" value="1"/>
</dbReference>
<keyword evidence="2" id="KW-0695">RNA-directed DNA polymerase</keyword>
<proteinExistence type="predicted"/>
<gene>
    <name evidence="2" type="ORF">Tco_0939623</name>
</gene>
<sequence length="254" mass="29185">MEKKSDEKRLEDIPVVKEFPDVFPEDLPGLPPVRQVEFQIDLIPGAAPVARTPYRLAPSEMQELSNQLQELTDRAPILALLEGNDNFIIYCNASLQGLGAILMQREKVIAYASRQLKPLEENYTTHDLELEAMIIVVMTRNKFLQYTRLDIPEFRDTLIQHMESLKKSIGERAMHKMEYDSRVNERLIQTTEEKIDTKIRPIYDEEPMAEVQMTADDNVSATGQQHTEQPEFINEGEVDIMLQQCHDTCPLLAT</sequence>
<accession>A0ABQ5DLH3</accession>
<dbReference type="SUPFAM" id="SSF56672">
    <property type="entry name" value="DNA/RNA polymerases"/>
    <property type="match status" value="2"/>
</dbReference>
<dbReference type="InterPro" id="IPR041577">
    <property type="entry name" value="RT_RNaseH_2"/>
</dbReference>